<keyword evidence="13" id="KW-1185">Reference proteome</keyword>
<dbReference type="GO" id="GO:0005524">
    <property type="term" value="F:ATP binding"/>
    <property type="evidence" value="ECO:0007669"/>
    <property type="project" value="UniProtKB-KW"/>
</dbReference>
<dbReference type="OrthoDB" id="6500128at2759"/>
<feature type="transmembrane region" description="Helical" evidence="9">
    <location>
        <begin position="80"/>
        <end position="101"/>
    </location>
</feature>
<accession>A0A1Y1W2R3</accession>
<dbReference type="SMART" id="SM00382">
    <property type="entry name" value="AAA"/>
    <property type="match status" value="2"/>
</dbReference>
<evidence type="ECO:0000256" key="4">
    <source>
        <dbReference type="ARBA" id="ARBA00022741"/>
    </source>
</evidence>
<evidence type="ECO:0000259" key="10">
    <source>
        <dbReference type="PROSITE" id="PS50893"/>
    </source>
</evidence>
<evidence type="ECO:0000313" key="13">
    <source>
        <dbReference type="Proteomes" id="UP000193922"/>
    </source>
</evidence>
<dbReference type="RefSeq" id="XP_040741559.1">
    <property type="nucleotide sequence ID" value="XM_040891726.1"/>
</dbReference>
<feature type="domain" description="ABC transporter" evidence="10">
    <location>
        <begin position="1236"/>
        <end position="1464"/>
    </location>
</feature>
<dbReference type="Gene3D" id="3.40.50.300">
    <property type="entry name" value="P-loop containing nucleotide triphosphate hydrolases"/>
    <property type="match status" value="2"/>
</dbReference>
<feature type="compositionally biased region" description="Polar residues" evidence="8">
    <location>
        <begin position="862"/>
        <end position="876"/>
    </location>
</feature>
<dbReference type="GeneID" id="63808374"/>
<feature type="transmembrane region" description="Helical" evidence="9">
    <location>
        <begin position="900"/>
        <end position="922"/>
    </location>
</feature>
<feature type="region of interest" description="Disordered" evidence="8">
    <location>
        <begin position="1445"/>
        <end position="1487"/>
    </location>
</feature>
<gene>
    <name evidence="12" type="ORF">DL89DRAFT_48544</name>
</gene>
<evidence type="ECO:0000256" key="8">
    <source>
        <dbReference type="SAM" id="MobiDB-lite"/>
    </source>
</evidence>
<feature type="region of interest" description="Disordered" evidence="8">
    <location>
        <begin position="847"/>
        <end position="882"/>
    </location>
</feature>
<dbReference type="SUPFAM" id="SSF90123">
    <property type="entry name" value="ABC transporter transmembrane region"/>
    <property type="match status" value="2"/>
</dbReference>
<dbReference type="Proteomes" id="UP000193922">
    <property type="component" value="Unassembled WGS sequence"/>
</dbReference>
<feature type="transmembrane region" description="Helical" evidence="9">
    <location>
        <begin position="113"/>
        <end position="135"/>
    </location>
</feature>
<dbReference type="CDD" id="cd03244">
    <property type="entry name" value="ABCC_MRP_domain2"/>
    <property type="match status" value="1"/>
</dbReference>
<protein>
    <recommendedName>
        <fullName evidence="14">P-loop containing nucleoside triphosphate hydrolase protein</fullName>
    </recommendedName>
</protein>
<dbReference type="Pfam" id="PF00005">
    <property type="entry name" value="ABC_tran"/>
    <property type="match status" value="2"/>
</dbReference>
<comment type="caution">
    <text evidence="12">The sequence shown here is derived from an EMBL/GenBank/DDBJ whole genome shotgun (WGS) entry which is preliminary data.</text>
</comment>
<dbReference type="GO" id="GO:0140359">
    <property type="term" value="F:ABC-type transporter activity"/>
    <property type="evidence" value="ECO:0007669"/>
    <property type="project" value="InterPro"/>
</dbReference>
<keyword evidence="3 9" id="KW-0812">Transmembrane</keyword>
<dbReference type="Gene3D" id="1.20.1560.10">
    <property type="entry name" value="ABC transporter type 1, transmembrane domain"/>
    <property type="match status" value="2"/>
</dbReference>
<name>A0A1Y1W2R3_9FUNG</name>
<dbReference type="EMBL" id="MCFD01000012">
    <property type="protein sequence ID" value="ORX67672.1"/>
    <property type="molecule type" value="Genomic_DNA"/>
</dbReference>
<organism evidence="12 13">
    <name type="scientific">Linderina pennispora</name>
    <dbReference type="NCBI Taxonomy" id="61395"/>
    <lineage>
        <taxon>Eukaryota</taxon>
        <taxon>Fungi</taxon>
        <taxon>Fungi incertae sedis</taxon>
        <taxon>Zoopagomycota</taxon>
        <taxon>Kickxellomycotina</taxon>
        <taxon>Kickxellomycetes</taxon>
        <taxon>Kickxellales</taxon>
        <taxon>Kickxellaceae</taxon>
        <taxon>Linderina</taxon>
    </lineage>
</organism>
<feature type="domain" description="ABC transmembrane type-1" evidence="11">
    <location>
        <begin position="992"/>
        <end position="1163"/>
    </location>
</feature>
<feature type="domain" description="ABC transmembrane type-1" evidence="11">
    <location>
        <begin position="377"/>
        <end position="553"/>
    </location>
</feature>
<dbReference type="STRING" id="61395.A0A1Y1W2R3"/>
<dbReference type="PANTHER" id="PTHR24223">
    <property type="entry name" value="ATP-BINDING CASSETTE SUB-FAMILY C"/>
    <property type="match status" value="1"/>
</dbReference>
<feature type="compositionally biased region" description="Basic and acidic residues" evidence="8">
    <location>
        <begin position="1445"/>
        <end position="1457"/>
    </location>
</feature>
<evidence type="ECO:0000256" key="1">
    <source>
        <dbReference type="ARBA" id="ARBA00004141"/>
    </source>
</evidence>
<feature type="transmembrane region" description="Helical" evidence="9">
    <location>
        <begin position="56"/>
        <end position="74"/>
    </location>
</feature>
<evidence type="ECO:0000256" key="6">
    <source>
        <dbReference type="ARBA" id="ARBA00022989"/>
    </source>
</evidence>
<comment type="subcellular location">
    <subcellularLocation>
        <location evidence="1">Membrane</location>
        <topology evidence="1">Multi-pass membrane protein</topology>
    </subcellularLocation>
</comment>
<dbReference type="CDD" id="cd03250">
    <property type="entry name" value="ABCC_MRP_domain1"/>
    <property type="match status" value="1"/>
</dbReference>
<dbReference type="FunFam" id="3.40.50.300:FF:000163">
    <property type="entry name" value="Multidrug resistance-associated protein member 4"/>
    <property type="match status" value="1"/>
</dbReference>
<keyword evidence="7 9" id="KW-0472">Membrane</keyword>
<evidence type="ECO:0000256" key="2">
    <source>
        <dbReference type="ARBA" id="ARBA00022448"/>
    </source>
</evidence>
<dbReference type="InterPro" id="IPR003439">
    <property type="entry name" value="ABC_transporter-like_ATP-bd"/>
</dbReference>
<feature type="transmembrane region" description="Helical" evidence="9">
    <location>
        <begin position="388"/>
        <end position="409"/>
    </location>
</feature>
<dbReference type="PROSITE" id="PS50893">
    <property type="entry name" value="ABC_TRANSPORTER_2"/>
    <property type="match status" value="2"/>
</dbReference>
<dbReference type="PROSITE" id="PS50929">
    <property type="entry name" value="ABC_TM1F"/>
    <property type="match status" value="2"/>
</dbReference>
<feature type="domain" description="ABC transporter" evidence="10">
    <location>
        <begin position="589"/>
        <end position="824"/>
    </location>
</feature>
<dbReference type="GO" id="GO:0016887">
    <property type="term" value="F:ATP hydrolysis activity"/>
    <property type="evidence" value="ECO:0007669"/>
    <property type="project" value="InterPro"/>
</dbReference>
<evidence type="ECO:0000259" key="11">
    <source>
        <dbReference type="PROSITE" id="PS50929"/>
    </source>
</evidence>
<keyword evidence="6 9" id="KW-1133">Transmembrane helix</keyword>
<dbReference type="InterPro" id="IPR027417">
    <property type="entry name" value="P-loop_NTPase"/>
</dbReference>
<dbReference type="GO" id="GO:0016020">
    <property type="term" value="C:membrane"/>
    <property type="evidence" value="ECO:0007669"/>
    <property type="project" value="UniProtKB-SubCell"/>
</dbReference>
<evidence type="ECO:0008006" key="14">
    <source>
        <dbReference type="Google" id="ProtNLM"/>
    </source>
</evidence>
<dbReference type="SUPFAM" id="SSF52540">
    <property type="entry name" value="P-loop containing nucleoside triphosphate hydrolases"/>
    <property type="match status" value="2"/>
</dbReference>
<sequence>MLYLFSLYSGTIFIALCAQLIMVVKHRIVWKEQSKRGVSEPRANTRGANIGRGTPLMMLVIVAEIAHIVSASIFDADALIILGFQSASLAVIRGYVLLSPAQNLRSVSADAGLHFRAFSLLLLAISFVATVYRVAHTLWHGNWAVIDVTKVIFDVYLCWTQCALGSVMVGGTPSGGVLEDAGLRRIGSLISRATYFWVYRLLVAKSETPEVDIGQISLTHTLKAEALLARLTSCWRHELRSKRQSLVYAILHAFASDLFLTSGLRLLVGICGISKPLLLSRLLHELHTDGSGSVYGILVAYNALSIGSTILEQNLIDIRDTTKLMLRTVLTASVHKQAIDRPNLALVAEAEGTNLQLCGMQSSKVLAEHIIRLCESIWLPLRVVVGVYMFYTQVGWAVAVGIFTILMYFPVRVHILDKIDNYHKASGAATSRRTSLLTQLIENIVPLRMLGWERYLVRQIQTIREGNELGSAISSTVMDELLKVVYTTCFQSGPVISLLIYSIVVSRLADPSSGGLPGVEHISAEHVVLVHAILQELFLLLLDVPKAWDSWISAKLPCEHVRSLLLDGTDDLMTQGTRTAGESNEKYRVEISSGVFRWRTASTPEGSSTGSNRGAIRVNFKCEPGQMIAVAGKVGACKSSLLSAILGEMDHISGTMLRPSSGIAYVSQEPWLSNSTIRANVTFGRDLDPQWYARVIDVCELQYDLDRMSDGDQTVVGDNGIALSGGQRLRIALARAVYAKAELYLLDNIFSAVDVHVGSRLFANVVSSATGLLKHTSRIIISNEVNVLAQADAVSLAIDGEIHSPVPFGTLISQSNELRTLSGFNKNPGPGIPSLLVPLTSQSHRLSESPDESLLMTPPRSAHSNYPAGSSTSNGDRGNDAYEPVHGESFSQLVTIVRYVVRRCGIVAILGHVVAAVGRFFVAKNTKLWLSKPIPIISTEYADAHTSASSYSPTYVHFITCLIWLTAECMAELGGRLWPKIIWRRSMFIKTHRELMQSVASASLQFFSAVPAGRIIGLFTDGQIEVDNMLPANVADTILNIIQLMFEIWVVFSFHPVMLGYTVVVFGLILYIFRLSSRPLTAFVAAKSKSNIKIHDLYQESIKGATTIRAFSNQQYANRQMFGLLDDLSRAIRSEDSVETWIDVSMSLIRDVAHAVAYTVAAVCGMSVEPENLAVVHMCTGFLLSRMQHFVRKSYFIRENIAKSARYIHYSRLEPEQADTAKCEPVGEGWPARGQVVFDNVTARYNVDGKRALSGMSFTIRPGQHVSVVGRTGAGKTSIAMALFGLLKPSEGRILIDGVDIGTVDLHALRSRLGVVPQTSVLLTGTVRDNLDPFRKHADSEIQRCLIAVGMSDVALDSPVLPNGSGWSVGQQQQICLARALLKRPKVLVLDESTAAIDSGTSNLLHQLIRDEFAGCTVISIAHRVENALGSDMVLVVEGGKIRESGTPDNLRHDPESHFAQLVQRSAETRDQSGSLSGPCATPTESN</sequence>
<reference evidence="12 13" key="1">
    <citation type="submission" date="2016-07" db="EMBL/GenBank/DDBJ databases">
        <title>Pervasive Adenine N6-methylation of Active Genes in Fungi.</title>
        <authorList>
            <consortium name="DOE Joint Genome Institute"/>
            <person name="Mondo S.J."/>
            <person name="Dannebaum R.O."/>
            <person name="Kuo R.C."/>
            <person name="Labutti K."/>
            <person name="Haridas S."/>
            <person name="Kuo A."/>
            <person name="Salamov A."/>
            <person name="Ahrendt S.R."/>
            <person name="Lipzen A."/>
            <person name="Sullivan W."/>
            <person name="Andreopoulos W.B."/>
            <person name="Clum A."/>
            <person name="Lindquist E."/>
            <person name="Daum C."/>
            <person name="Ramamoorthy G.K."/>
            <person name="Gryganskyi A."/>
            <person name="Culley D."/>
            <person name="Magnuson J.K."/>
            <person name="James T.Y."/>
            <person name="O'Malley M.A."/>
            <person name="Stajich J.E."/>
            <person name="Spatafora J.W."/>
            <person name="Visel A."/>
            <person name="Grigoriev I.V."/>
        </authorList>
    </citation>
    <scope>NUCLEOTIDE SEQUENCE [LARGE SCALE GENOMIC DNA]</scope>
    <source>
        <strain evidence="12 13">ATCC 12442</strain>
    </source>
</reference>
<feature type="transmembrane region" description="Helical" evidence="9">
    <location>
        <begin position="6"/>
        <end position="24"/>
    </location>
</feature>
<evidence type="ECO:0000313" key="12">
    <source>
        <dbReference type="EMBL" id="ORX67672.1"/>
    </source>
</evidence>
<keyword evidence="4" id="KW-0547">Nucleotide-binding</keyword>
<evidence type="ECO:0000256" key="7">
    <source>
        <dbReference type="ARBA" id="ARBA00023136"/>
    </source>
</evidence>
<feature type="transmembrane region" description="Helical" evidence="9">
    <location>
        <begin position="1048"/>
        <end position="1073"/>
    </location>
</feature>
<dbReference type="InterPro" id="IPR036640">
    <property type="entry name" value="ABC1_TM_sf"/>
</dbReference>
<proteinExistence type="predicted"/>
<keyword evidence="5" id="KW-0067">ATP-binding</keyword>
<feature type="transmembrane region" description="Helical" evidence="9">
    <location>
        <begin position="246"/>
        <end position="268"/>
    </location>
</feature>
<dbReference type="InterPro" id="IPR003593">
    <property type="entry name" value="AAA+_ATPase"/>
</dbReference>
<evidence type="ECO:0000256" key="5">
    <source>
        <dbReference type="ARBA" id="ARBA00022840"/>
    </source>
</evidence>
<dbReference type="Pfam" id="PF00664">
    <property type="entry name" value="ABC_membrane"/>
    <property type="match status" value="2"/>
</dbReference>
<evidence type="ECO:0000256" key="9">
    <source>
        <dbReference type="SAM" id="Phobius"/>
    </source>
</evidence>
<evidence type="ECO:0000256" key="3">
    <source>
        <dbReference type="ARBA" id="ARBA00022692"/>
    </source>
</evidence>
<dbReference type="InterPro" id="IPR050173">
    <property type="entry name" value="ABC_transporter_C-like"/>
</dbReference>
<dbReference type="InterPro" id="IPR011527">
    <property type="entry name" value="ABC1_TM_dom"/>
</dbReference>
<keyword evidence="2" id="KW-0813">Transport</keyword>